<name>A0A166KP35_9AGAM</name>
<evidence type="ECO:0000313" key="2">
    <source>
        <dbReference type="EMBL" id="KZP22110.1"/>
    </source>
</evidence>
<feature type="region of interest" description="Disordered" evidence="1">
    <location>
        <begin position="58"/>
        <end position="87"/>
    </location>
</feature>
<keyword evidence="3" id="KW-1185">Reference proteome</keyword>
<dbReference type="AlphaFoldDB" id="A0A166KP35"/>
<proteinExistence type="predicted"/>
<protein>
    <submittedName>
        <fullName evidence="2">Uncharacterized protein</fullName>
    </submittedName>
</protein>
<reference evidence="2 3" key="1">
    <citation type="journal article" date="2016" name="Mol. Biol. Evol.">
        <title>Comparative Genomics of Early-Diverging Mushroom-Forming Fungi Provides Insights into the Origins of Lignocellulose Decay Capabilities.</title>
        <authorList>
            <person name="Nagy L.G."/>
            <person name="Riley R."/>
            <person name="Tritt A."/>
            <person name="Adam C."/>
            <person name="Daum C."/>
            <person name="Floudas D."/>
            <person name="Sun H."/>
            <person name="Yadav J.S."/>
            <person name="Pangilinan J."/>
            <person name="Larsson K.H."/>
            <person name="Matsuura K."/>
            <person name="Barry K."/>
            <person name="Labutti K."/>
            <person name="Kuo R."/>
            <person name="Ohm R.A."/>
            <person name="Bhattacharya S.S."/>
            <person name="Shirouzu T."/>
            <person name="Yoshinaga Y."/>
            <person name="Martin F.M."/>
            <person name="Grigoriev I.V."/>
            <person name="Hibbett D.S."/>
        </authorList>
    </citation>
    <scope>NUCLEOTIDE SEQUENCE [LARGE SCALE GENOMIC DNA]</scope>
    <source>
        <strain evidence="2 3">CBS 109695</strain>
    </source>
</reference>
<organism evidence="2 3">
    <name type="scientific">Athelia psychrophila</name>
    <dbReference type="NCBI Taxonomy" id="1759441"/>
    <lineage>
        <taxon>Eukaryota</taxon>
        <taxon>Fungi</taxon>
        <taxon>Dikarya</taxon>
        <taxon>Basidiomycota</taxon>
        <taxon>Agaricomycotina</taxon>
        <taxon>Agaricomycetes</taxon>
        <taxon>Agaricomycetidae</taxon>
        <taxon>Atheliales</taxon>
        <taxon>Atheliaceae</taxon>
        <taxon>Athelia</taxon>
    </lineage>
</organism>
<dbReference type="EMBL" id="KV417542">
    <property type="protein sequence ID" value="KZP22110.1"/>
    <property type="molecule type" value="Genomic_DNA"/>
</dbReference>
<gene>
    <name evidence="2" type="ORF">FIBSPDRAFT_860006</name>
</gene>
<sequence>MAIAAGVAQTMFLDTGLYAAVSASEPRSRLLIGVDARELRRNHEPPRVLVIALPQRHTQGWPKGQADEAAEEEEEEEEGGEKSAKVYPPQSRHIAGHILGRASVQSVILTPEAQEVWRMIILPHPNFKSSTQCHIGPDVHPCQYSSLSSSWLPMATSSFRFKLRVVYAQGL</sequence>
<accession>A0A166KP35</accession>
<feature type="compositionally biased region" description="Acidic residues" evidence="1">
    <location>
        <begin position="68"/>
        <end position="79"/>
    </location>
</feature>
<evidence type="ECO:0000313" key="3">
    <source>
        <dbReference type="Proteomes" id="UP000076532"/>
    </source>
</evidence>
<evidence type="ECO:0000256" key="1">
    <source>
        <dbReference type="SAM" id="MobiDB-lite"/>
    </source>
</evidence>
<dbReference type="Proteomes" id="UP000076532">
    <property type="component" value="Unassembled WGS sequence"/>
</dbReference>